<organism evidence="2 3">
    <name type="scientific">Phytophthora nicotianae P1976</name>
    <dbReference type="NCBI Taxonomy" id="1317066"/>
    <lineage>
        <taxon>Eukaryota</taxon>
        <taxon>Sar</taxon>
        <taxon>Stramenopiles</taxon>
        <taxon>Oomycota</taxon>
        <taxon>Peronosporomycetes</taxon>
        <taxon>Peronosporales</taxon>
        <taxon>Peronosporaceae</taxon>
        <taxon>Phytophthora</taxon>
    </lineage>
</organism>
<name>A0A080Z4R3_PHYNI</name>
<evidence type="ECO:0000256" key="1">
    <source>
        <dbReference type="SAM" id="MobiDB-lite"/>
    </source>
</evidence>
<dbReference type="Proteomes" id="UP000028582">
    <property type="component" value="Unassembled WGS sequence"/>
</dbReference>
<proteinExistence type="predicted"/>
<feature type="compositionally biased region" description="Acidic residues" evidence="1">
    <location>
        <begin position="85"/>
        <end position="96"/>
    </location>
</feature>
<evidence type="ECO:0000313" key="2">
    <source>
        <dbReference type="EMBL" id="ETO61624.1"/>
    </source>
</evidence>
<feature type="region of interest" description="Disordered" evidence="1">
    <location>
        <begin position="75"/>
        <end position="125"/>
    </location>
</feature>
<protein>
    <submittedName>
        <fullName evidence="2">Uncharacterized protein</fullName>
    </submittedName>
</protein>
<feature type="compositionally biased region" description="Basic and acidic residues" evidence="1">
    <location>
        <begin position="97"/>
        <end position="114"/>
    </location>
</feature>
<accession>A0A080Z4R3</accession>
<dbReference type="EMBL" id="ANJA01003747">
    <property type="protein sequence ID" value="ETO61624.1"/>
    <property type="molecule type" value="Genomic_DNA"/>
</dbReference>
<dbReference type="OrthoDB" id="108444at2759"/>
<comment type="caution">
    <text evidence="2">The sequence shown here is derived from an EMBL/GenBank/DDBJ whole genome shotgun (WGS) entry which is preliminary data.</text>
</comment>
<evidence type="ECO:0000313" key="3">
    <source>
        <dbReference type="Proteomes" id="UP000028582"/>
    </source>
</evidence>
<reference evidence="2 3" key="1">
    <citation type="submission" date="2013-11" db="EMBL/GenBank/DDBJ databases">
        <title>The Genome Sequence of Phytophthora parasitica P1976.</title>
        <authorList>
            <consortium name="The Broad Institute Genomics Platform"/>
            <person name="Russ C."/>
            <person name="Tyler B."/>
            <person name="Panabieres F."/>
            <person name="Shan W."/>
            <person name="Tripathy S."/>
            <person name="Grunwald N."/>
            <person name="Machado M."/>
            <person name="Johnson C.S."/>
            <person name="Walker B."/>
            <person name="Young S."/>
            <person name="Zeng Q."/>
            <person name="Gargeya S."/>
            <person name="Fitzgerald M."/>
            <person name="Haas B."/>
            <person name="Abouelleil A."/>
            <person name="Allen A.W."/>
            <person name="Alvarado L."/>
            <person name="Arachchi H.M."/>
            <person name="Berlin A.M."/>
            <person name="Chapman S.B."/>
            <person name="Gainer-Dewar J."/>
            <person name="Goldberg J."/>
            <person name="Griggs A."/>
            <person name="Gujja S."/>
            <person name="Hansen M."/>
            <person name="Howarth C."/>
            <person name="Imamovic A."/>
            <person name="Ireland A."/>
            <person name="Larimer J."/>
            <person name="McCowan C."/>
            <person name="Murphy C."/>
            <person name="Pearson M."/>
            <person name="Poon T.W."/>
            <person name="Priest M."/>
            <person name="Roberts A."/>
            <person name="Saif S."/>
            <person name="Shea T."/>
            <person name="Sisk P."/>
            <person name="Sykes S."/>
            <person name="Wortman J."/>
            <person name="Nusbaum C."/>
            <person name="Birren B."/>
        </authorList>
    </citation>
    <scope>NUCLEOTIDE SEQUENCE [LARGE SCALE GENOMIC DNA]</scope>
    <source>
        <strain evidence="2 3">P1976</strain>
    </source>
</reference>
<feature type="compositionally biased region" description="Basic and acidic residues" evidence="1">
    <location>
        <begin position="75"/>
        <end position="84"/>
    </location>
</feature>
<dbReference type="AlphaFoldDB" id="A0A080Z4R3"/>
<gene>
    <name evidence="2" type="ORF">F444_20395</name>
</gene>
<sequence>MDTLRDVELQLSRVVAVVQQRLLFCDSLHCQTNQSTGDVKQILDNIEKLHDNLKNSTKELAARLTPLSFSVENELKTQEIKETPDLDSETETEDEFCQDHESSSDVGSKRMRENEGEEENEPETKRLFSGKERVAREKQLKISIKKYVQIVGRVDKLDETTEKKELKQKLGSLDRASLAATARLIKFIEDGGVPSMDIALSFRDTTILLPNIISRNQEQKSATKKWTRMILKRLGRILDLGKSNPKLPAPLSDPQLEAARAALNDHKGVYCLDYIQRMEAFINTMKAQPRAFEADRIAVTLEKLASDYQRDFRLYARRQKSGKSPPRTEERWAHFARISEVLAQWIQRAQQTTPPPRMPGNLSKFDRQLRGFAEKYPDRVPSVLLEESPALTKLAQPRSQSKRPIKKEKKTSVAQAIVMADIV</sequence>